<dbReference type="CDD" id="cd03784">
    <property type="entry name" value="GT1_Gtf-like"/>
    <property type="match status" value="1"/>
</dbReference>
<reference evidence="5 6" key="1">
    <citation type="submission" date="2016-11" db="EMBL/GenBank/DDBJ databases">
        <authorList>
            <person name="Jaros S."/>
            <person name="Januszkiewicz K."/>
            <person name="Wedrychowicz H."/>
        </authorList>
    </citation>
    <scope>NUCLEOTIDE SEQUENCE [LARGE SCALE GENOMIC DNA]</scope>
    <source>
        <strain evidence="5 6">DSM 21864</strain>
    </source>
</reference>
<feature type="domain" description="Erythromycin biosynthesis protein CIII-like C-terminal" evidence="4">
    <location>
        <begin position="230"/>
        <end position="359"/>
    </location>
</feature>
<dbReference type="RefSeq" id="WP_083599955.1">
    <property type="nucleotide sequence ID" value="NZ_FQZO01000006.1"/>
</dbReference>
<dbReference type="InterPro" id="IPR010610">
    <property type="entry name" value="EryCIII-like_C"/>
</dbReference>
<proteinExistence type="inferred from homology"/>
<dbReference type="STRING" id="1121298.SAMN05444401_3499"/>
<dbReference type="Pfam" id="PF06722">
    <property type="entry name" value="EryCIII-like_C"/>
    <property type="match status" value="1"/>
</dbReference>
<dbReference type="OrthoDB" id="6620093at2"/>
<keyword evidence="3 5" id="KW-0808">Transferase</keyword>
<dbReference type="SUPFAM" id="SSF53756">
    <property type="entry name" value="UDP-Glycosyltransferase/glycogen phosphorylase"/>
    <property type="match status" value="1"/>
</dbReference>
<organism evidence="5 6">
    <name type="scientific">Clostridium amylolyticum</name>
    <dbReference type="NCBI Taxonomy" id="1121298"/>
    <lineage>
        <taxon>Bacteria</taxon>
        <taxon>Bacillati</taxon>
        <taxon>Bacillota</taxon>
        <taxon>Clostridia</taxon>
        <taxon>Eubacteriales</taxon>
        <taxon>Clostridiaceae</taxon>
        <taxon>Clostridium</taxon>
    </lineage>
</organism>
<dbReference type="FunFam" id="3.40.50.2000:FF:000072">
    <property type="entry name" value="Glycosyl transferase"/>
    <property type="match status" value="1"/>
</dbReference>
<dbReference type="InterPro" id="IPR002213">
    <property type="entry name" value="UDP_glucos_trans"/>
</dbReference>
<dbReference type="EMBL" id="FQZO01000006">
    <property type="protein sequence ID" value="SHJ62582.1"/>
    <property type="molecule type" value="Genomic_DNA"/>
</dbReference>
<sequence>MKILFINLPFSGHIIPTLGLVKELLKRENQVTYLLAYEWKNHILQTGAEFMGYKNAKKLSDQLKNAYDAADEIAKEYDLILYEQFFFLGKHVAEKWNKPAIRIFTSIASNKEIMKEFINAGGALTIFRSQWVCRKFTKNVSKGIPLMTDSWLKEIIQNPPNLNFVYTIREFQPYEEEFPDEHFKFIGASIYKRDIQSEFQMPVTNKKIIYISLGTIVNNAKSFYKKCMKAFEKEDVMVIMSIGNLVKRNSLGHIPDNFYIYSSVPQLEVLEKSDVFITHGGLNSVSEAMYFGVPMVVFPYETDQPLNAKCIERLGVGKRLDRKKVTSELLKTVVTSLLNDNTIAQNTKKVKEKMQSAPGNSFASDLIMKYFDNY</sequence>
<accession>A0A1M6KUK6</accession>
<dbReference type="GO" id="GO:0016758">
    <property type="term" value="F:hexosyltransferase activity"/>
    <property type="evidence" value="ECO:0007669"/>
    <property type="project" value="InterPro"/>
</dbReference>
<dbReference type="InterPro" id="IPR006326">
    <property type="entry name" value="UDPGT_MGT-like"/>
</dbReference>
<dbReference type="InterPro" id="IPR050271">
    <property type="entry name" value="UDP-glycosyltransferase"/>
</dbReference>
<dbReference type="GO" id="GO:0008194">
    <property type="term" value="F:UDP-glycosyltransferase activity"/>
    <property type="evidence" value="ECO:0007669"/>
    <property type="project" value="InterPro"/>
</dbReference>
<protein>
    <submittedName>
        <fullName evidence="5">Glycosyltransferase, MGT family</fullName>
    </submittedName>
</protein>
<dbReference type="Gene3D" id="3.40.50.2000">
    <property type="entry name" value="Glycogen Phosphorylase B"/>
    <property type="match status" value="2"/>
</dbReference>
<dbReference type="Proteomes" id="UP000184080">
    <property type="component" value="Unassembled WGS sequence"/>
</dbReference>
<evidence type="ECO:0000256" key="3">
    <source>
        <dbReference type="ARBA" id="ARBA00022679"/>
    </source>
</evidence>
<dbReference type="NCBIfam" id="TIGR01426">
    <property type="entry name" value="MGT"/>
    <property type="match status" value="1"/>
</dbReference>
<evidence type="ECO:0000313" key="5">
    <source>
        <dbReference type="EMBL" id="SHJ62582.1"/>
    </source>
</evidence>
<dbReference type="PANTHER" id="PTHR48043:SF145">
    <property type="entry name" value="FI06409P-RELATED"/>
    <property type="match status" value="1"/>
</dbReference>
<keyword evidence="2" id="KW-0328">Glycosyltransferase</keyword>
<evidence type="ECO:0000256" key="2">
    <source>
        <dbReference type="ARBA" id="ARBA00022676"/>
    </source>
</evidence>
<dbReference type="AlphaFoldDB" id="A0A1M6KUK6"/>
<evidence type="ECO:0000256" key="1">
    <source>
        <dbReference type="ARBA" id="ARBA00009995"/>
    </source>
</evidence>
<keyword evidence="6" id="KW-1185">Reference proteome</keyword>
<name>A0A1M6KUK6_9CLOT</name>
<dbReference type="PANTHER" id="PTHR48043">
    <property type="entry name" value="EG:EG0003.4 PROTEIN-RELATED"/>
    <property type="match status" value="1"/>
</dbReference>
<evidence type="ECO:0000313" key="6">
    <source>
        <dbReference type="Proteomes" id="UP000184080"/>
    </source>
</evidence>
<gene>
    <name evidence="5" type="ORF">SAMN05444401_3499</name>
</gene>
<evidence type="ECO:0000259" key="4">
    <source>
        <dbReference type="Pfam" id="PF06722"/>
    </source>
</evidence>
<comment type="similarity">
    <text evidence="1">Belongs to the UDP-glycosyltransferase family.</text>
</comment>